<protein>
    <submittedName>
        <fullName evidence="1">Uncharacterized protein</fullName>
    </submittedName>
</protein>
<gene>
    <name evidence="1" type="ORF">PUN28_020540</name>
</gene>
<reference evidence="1 2" key="1">
    <citation type="submission" date="2023-03" db="EMBL/GenBank/DDBJ databases">
        <title>High recombination rates correlate with genetic variation in Cardiocondyla obscurior ants.</title>
        <authorList>
            <person name="Errbii M."/>
        </authorList>
    </citation>
    <scope>NUCLEOTIDE SEQUENCE [LARGE SCALE GENOMIC DNA]</scope>
    <source>
        <strain evidence="1">Alpha-2009</strain>
        <tissue evidence="1">Whole body</tissue>
    </source>
</reference>
<keyword evidence="2" id="KW-1185">Reference proteome</keyword>
<dbReference type="Proteomes" id="UP001430953">
    <property type="component" value="Unassembled WGS sequence"/>
</dbReference>
<proteinExistence type="predicted"/>
<accession>A0AAW2E879</accession>
<comment type="caution">
    <text evidence="1">The sequence shown here is derived from an EMBL/GenBank/DDBJ whole genome shotgun (WGS) entry which is preliminary data.</text>
</comment>
<evidence type="ECO:0000313" key="2">
    <source>
        <dbReference type="Proteomes" id="UP001430953"/>
    </source>
</evidence>
<dbReference type="AlphaFoldDB" id="A0AAW2E879"/>
<organism evidence="1 2">
    <name type="scientific">Cardiocondyla obscurior</name>
    <dbReference type="NCBI Taxonomy" id="286306"/>
    <lineage>
        <taxon>Eukaryota</taxon>
        <taxon>Metazoa</taxon>
        <taxon>Ecdysozoa</taxon>
        <taxon>Arthropoda</taxon>
        <taxon>Hexapoda</taxon>
        <taxon>Insecta</taxon>
        <taxon>Pterygota</taxon>
        <taxon>Neoptera</taxon>
        <taxon>Endopterygota</taxon>
        <taxon>Hymenoptera</taxon>
        <taxon>Apocrita</taxon>
        <taxon>Aculeata</taxon>
        <taxon>Formicoidea</taxon>
        <taxon>Formicidae</taxon>
        <taxon>Myrmicinae</taxon>
        <taxon>Cardiocondyla</taxon>
    </lineage>
</organism>
<evidence type="ECO:0000313" key="1">
    <source>
        <dbReference type="EMBL" id="KAL0098584.1"/>
    </source>
</evidence>
<sequence>MIDKWIEEGEEIEEVIKREQDIQRQIEGDKIEKARYNKRYKKFLSKEVIPEYLKKEMEKIVQPAIQVFLCCSNLHLIANNENKGKKKEKLKRKERIEKKKKEKKFKDYKRKKLEISVIIEIIVSGNIRII</sequence>
<name>A0AAW2E879_9HYME</name>
<dbReference type="EMBL" id="JADYXP020000048">
    <property type="protein sequence ID" value="KAL0098584.1"/>
    <property type="molecule type" value="Genomic_DNA"/>
</dbReference>